<dbReference type="STRING" id="5364.A0A5C3NKK5"/>
<accession>A0A5C3NKK5</accession>
<evidence type="ECO:0000256" key="1">
    <source>
        <dbReference type="SAM" id="MobiDB-lite"/>
    </source>
</evidence>
<dbReference type="AlphaFoldDB" id="A0A5C3NKK5"/>
<dbReference type="Proteomes" id="UP000305948">
    <property type="component" value="Unassembled WGS sequence"/>
</dbReference>
<organism evidence="2 3">
    <name type="scientific">Heliocybe sulcata</name>
    <dbReference type="NCBI Taxonomy" id="5364"/>
    <lineage>
        <taxon>Eukaryota</taxon>
        <taxon>Fungi</taxon>
        <taxon>Dikarya</taxon>
        <taxon>Basidiomycota</taxon>
        <taxon>Agaricomycotina</taxon>
        <taxon>Agaricomycetes</taxon>
        <taxon>Gloeophyllales</taxon>
        <taxon>Gloeophyllaceae</taxon>
        <taxon>Heliocybe</taxon>
    </lineage>
</organism>
<name>A0A5C3NKK5_9AGAM</name>
<keyword evidence="3" id="KW-1185">Reference proteome</keyword>
<feature type="compositionally biased region" description="Polar residues" evidence="1">
    <location>
        <begin position="154"/>
        <end position="170"/>
    </location>
</feature>
<evidence type="ECO:0008006" key="4">
    <source>
        <dbReference type="Google" id="ProtNLM"/>
    </source>
</evidence>
<feature type="region of interest" description="Disordered" evidence="1">
    <location>
        <begin position="154"/>
        <end position="200"/>
    </location>
</feature>
<sequence length="200" mass="22753">MRRCAPQKRRKGERVFIWHELKDWLVSKYDSPLRVQSLHSVIRDTNFKGDIAEYCERFWSLKPQLPEHKKTSADRHALSPNFPMYFAARMDRLSSLGRFKGMCPYLGRTKQSTLRSLCTSTSPRYPVLNRLTEKATQCPVLGPVLYTPNAKTKLSYNSSSDSTSPFTYPSQDRAPAATAPIAPLPSDEPDPNAMDLELTI</sequence>
<reference evidence="2 3" key="1">
    <citation type="journal article" date="2019" name="Nat. Ecol. Evol.">
        <title>Megaphylogeny resolves global patterns of mushroom evolution.</title>
        <authorList>
            <person name="Varga T."/>
            <person name="Krizsan K."/>
            <person name="Foldi C."/>
            <person name="Dima B."/>
            <person name="Sanchez-Garcia M."/>
            <person name="Sanchez-Ramirez S."/>
            <person name="Szollosi G.J."/>
            <person name="Szarkandi J.G."/>
            <person name="Papp V."/>
            <person name="Albert L."/>
            <person name="Andreopoulos W."/>
            <person name="Angelini C."/>
            <person name="Antonin V."/>
            <person name="Barry K.W."/>
            <person name="Bougher N.L."/>
            <person name="Buchanan P."/>
            <person name="Buyck B."/>
            <person name="Bense V."/>
            <person name="Catcheside P."/>
            <person name="Chovatia M."/>
            <person name="Cooper J."/>
            <person name="Damon W."/>
            <person name="Desjardin D."/>
            <person name="Finy P."/>
            <person name="Geml J."/>
            <person name="Haridas S."/>
            <person name="Hughes K."/>
            <person name="Justo A."/>
            <person name="Karasinski D."/>
            <person name="Kautmanova I."/>
            <person name="Kiss B."/>
            <person name="Kocsube S."/>
            <person name="Kotiranta H."/>
            <person name="LaButti K.M."/>
            <person name="Lechner B.E."/>
            <person name="Liimatainen K."/>
            <person name="Lipzen A."/>
            <person name="Lukacs Z."/>
            <person name="Mihaltcheva S."/>
            <person name="Morgado L.N."/>
            <person name="Niskanen T."/>
            <person name="Noordeloos M.E."/>
            <person name="Ohm R.A."/>
            <person name="Ortiz-Santana B."/>
            <person name="Ovrebo C."/>
            <person name="Racz N."/>
            <person name="Riley R."/>
            <person name="Savchenko A."/>
            <person name="Shiryaev A."/>
            <person name="Soop K."/>
            <person name="Spirin V."/>
            <person name="Szebenyi C."/>
            <person name="Tomsovsky M."/>
            <person name="Tulloss R.E."/>
            <person name="Uehling J."/>
            <person name="Grigoriev I.V."/>
            <person name="Vagvolgyi C."/>
            <person name="Papp T."/>
            <person name="Martin F.M."/>
            <person name="Miettinen O."/>
            <person name="Hibbett D.S."/>
            <person name="Nagy L.G."/>
        </authorList>
    </citation>
    <scope>NUCLEOTIDE SEQUENCE [LARGE SCALE GENOMIC DNA]</scope>
    <source>
        <strain evidence="2 3">OMC1185</strain>
    </source>
</reference>
<dbReference type="EMBL" id="ML213503">
    <property type="protein sequence ID" value="TFK57006.1"/>
    <property type="molecule type" value="Genomic_DNA"/>
</dbReference>
<proteinExistence type="predicted"/>
<evidence type="ECO:0000313" key="2">
    <source>
        <dbReference type="EMBL" id="TFK57006.1"/>
    </source>
</evidence>
<protein>
    <recommendedName>
        <fullName evidence="4">Retrotransposon gag domain-containing protein</fullName>
    </recommendedName>
</protein>
<feature type="compositionally biased region" description="Low complexity" evidence="1">
    <location>
        <begin position="174"/>
        <end position="185"/>
    </location>
</feature>
<gene>
    <name evidence="2" type="ORF">OE88DRAFT_1730434</name>
</gene>
<dbReference type="OrthoDB" id="3058835at2759"/>
<evidence type="ECO:0000313" key="3">
    <source>
        <dbReference type="Proteomes" id="UP000305948"/>
    </source>
</evidence>